<reference evidence="1 2" key="1">
    <citation type="journal article" date="2015" name="Genome Announc.">
        <title>Expanding the biotechnology potential of lactobacilli through comparative genomics of 213 strains and associated genera.</title>
        <authorList>
            <person name="Sun Z."/>
            <person name="Harris H.M."/>
            <person name="McCann A."/>
            <person name="Guo C."/>
            <person name="Argimon S."/>
            <person name="Zhang W."/>
            <person name="Yang X."/>
            <person name="Jeffery I.B."/>
            <person name="Cooney J.C."/>
            <person name="Kagawa T.F."/>
            <person name="Liu W."/>
            <person name="Song Y."/>
            <person name="Salvetti E."/>
            <person name="Wrobel A."/>
            <person name="Rasinkangas P."/>
            <person name="Parkhill J."/>
            <person name="Rea M.C."/>
            <person name="O'Sullivan O."/>
            <person name="Ritari J."/>
            <person name="Douillard F.P."/>
            <person name="Paul Ross R."/>
            <person name="Yang R."/>
            <person name="Briner A.E."/>
            <person name="Felis G.E."/>
            <person name="de Vos W.M."/>
            <person name="Barrangou R."/>
            <person name="Klaenhammer T.R."/>
            <person name="Caufield P.W."/>
            <person name="Cui Y."/>
            <person name="Zhang H."/>
            <person name="O'Toole P.W."/>
        </authorList>
    </citation>
    <scope>NUCLEOTIDE SEQUENCE [LARGE SCALE GENOMIC DNA]</scope>
    <source>
        <strain evidence="1 2">DSM 20405</strain>
    </source>
</reference>
<protein>
    <recommendedName>
        <fullName evidence="3">Intracellular proteinase inhibitor BsuPI domain-containing protein</fullName>
    </recommendedName>
</protein>
<dbReference type="Proteomes" id="UP000051841">
    <property type="component" value="Unassembled WGS sequence"/>
</dbReference>
<name>A0A0R2H537_9FIRM</name>
<gene>
    <name evidence="1" type="ORF">IV49_GL001504</name>
</gene>
<comment type="caution">
    <text evidence="1">The sequence shown here is derived from an EMBL/GenBank/DDBJ whole genome shotgun (WGS) entry which is preliminary data.</text>
</comment>
<keyword evidence="2" id="KW-1185">Reference proteome</keyword>
<dbReference type="EMBL" id="JQBL01000041">
    <property type="protein sequence ID" value="KRN47531.1"/>
    <property type="molecule type" value="Genomic_DNA"/>
</dbReference>
<sequence>MEQKTEKDYSKIEMNSNISIPGYESLELKAGTKKQSVNFYNPKENTCYFRISLVIKYGADTASGKEGNVGEETVLWTSEMIEPGEHVKSIKLSKELESGEYTATLKYECFRLQDKSPLNGSNVELTLNVN</sequence>
<dbReference type="PATRIC" id="fig|1410657.5.peg.1552"/>
<organism evidence="1 2">
    <name type="scientific">Kandleria vitulina DSM 20405</name>
    <dbReference type="NCBI Taxonomy" id="1410657"/>
    <lineage>
        <taxon>Bacteria</taxon>
        <taxon>Bacillati</taxon>
        <taxon>Bacillota</taxon>
        <taxon>Erysipelotrichia</taxon>
        <taxon>Erysipelotrichales</taxon>
        <taxon>Coprobacillaceae</taxon>
        <taxon>Kandleria</taxon>
    </lineage>
</organism>
<evidence type="ECO:0000313" key="2">
    <source>
        <dbReference type="Proteomes" id="UP000051841"/>
    </source>
</evidence>
<evidence type="ECO:0000313" key="1">
    <source>
        <dbReference type="EMBL" id="KRN47531.1"/>
    </source>
</evidence>
<accession>A0A0R2H537</accession>
<proteinExistence type="predicted"/>
<dbReference type="AlphaFoldDB" id="A0A0R2H537"/>
<evidence type="ECO:0008006" key="3">
    <source>
        <dbReference type="Google" id="ProtNLM"/>
    </source>
</evidence>